<keyword evidence="1" id="KW-0732">Signal</keyword>
<organism evidence="3 4">
    <name type="scientific">Natronomonas aquatica</name>
    <dbReference type="NCBI Taxonomy" id="2841590"/>
    <lineage>
        <taxon>Archaea</taxon>
        <taxon>Methanobacteriati</taxon>
        <taxon>Methanobacteriota</taxon>
        <taxon>Stenosarchaea group</taxon>
        <taxon>Halobacteria</taxon>
        <taxon>Halobacteriales</taxon>
        <taxon>Natronomonadaceae</taxon>
        <taxon>Natronomonas</taxon>
    </lineage>
</organism>
<name>A0A9R1CQV8_9EURY</name>
<dbReference type="Proteomes" id="UP001139494">
    <property type="component" value="Unassembled WGS sequence"/>
</dbReference>
<comment type="caution">
    <text evidence="3">The sequence shown here is derived from an EMBL/GenBank/DDBJ whole genome shotgun (WGS) entry which is preliminary data.</text>
</comment>
<dbReference type="PANTHER" id="PTHR30483">
    <property type="entry name" value="LEUCINE-SPECIFIC-BINDING PROTEIN"/>
    <property type="match status" value="1"/>
</dbReference>
<dbReference type="InterPro" id="IPR051010">
    <property type="entry name" value="BCAA_transport"/>
</dbReference>
<dbReference type="SUPFAM" id="SSF53822">
    <property type="entry name" value="Periplasmic binding protein-like I"/>
    <property type="match status" value="1"/>
</dbReference>
<dbReference type="EMBL" id="JAHLKM010000001">
    <property type="protein sequence ID" value="MCQ4332034.1"/>
    <property type="molecule type" value="Genomic_DNA"/>
</dbReference>
<feature type="domain" description="Leucine-binding protein" evidence="2">
    <location>
        <begin position="49"/>
        <end position="411"/>
    </location>
</feature>
<accession>A0A9R1CQV8</accession>
<protein>
    <submittedName>
        <fullName evidence="3">ABC transporter substrate-binding protein</fullName>
    </submittedName>
</protein>
<dbReference type="InterPro" id="IPR028082">
    <property type="entry name" value="Peripla_BP_I"/>
</dbReference>
<dbReference type="Gene3D" id="3.40.50.2300">
    <property type="match status" value="2"/>
</dbReference>
<sequence length="451" mass="48508">MSRHGDRPHATSDSNLSGRFSRRGFLAAAGSGAAVTLAGCSGNGDGEGPIRIGGTYLLSGLAEALGAGSEAAAQVAVDAINEDGGIDGREIELEVRDHGDDPQAQVRSLVQEFEADVLLGMTSSGVTLNTGPTWEQLGVPITLTDIGTPWITEHDTETYGSYYEEDGTAAGIPNLFRTNSHTAHMTYAMAQFTVDNYPDITRIANMGPDYAYGEQTWEYYQAYLDGLGFDYEVVESQFPELGSGDMTPQITNVMNADPELVFTSFWASDTVTFTDQAAEAGLFDEVVDVLDTIGASPDNFEALGDTMPEGVHYSGWYWPGSYDTDADQAFVDRYQETYADDDSITEYPTFTGGSTWAAVQIYADAIEEAGGTNPDDLIDVMEGYTYDDDPRGSITLDSTHHQANASCVIGESSFDADVPYDGAGQVNIETYEIEREEALDLLEGSDLPPGM</sequence>
<dbReference type="Pfam" id="PF13458">
    <property type="entry name" value="Peripla_BP_6"/>
    <property type="match status" value="1"/>
</dbReference>
<evidence type="ECO:0000313" key="3">
    <source>
        <dbReference type="EMBL" id="MCQ4332034.1"/>
    </source>
</evidence>
<reference evidence="3" key="1">
    <citation type="journal article" date="2023" name="Front. Microbiol.">
        <title>Genomic-based phylogenetic and metabolic analyses of the genus Natronomonas, and description of Natronomonas aquatica sp. nov.</title>
        <authorList>
            <person name="Garcia-Roldan A."/>
            <person name="Duran-Viseras A."/>
            <person name="de la Haba R.R."/>
            <person name="Corral P."/>
            <person name="Sanchez-Porro C."/>
            <person name="Ventosa A."/>
        </authorList>
    </citation>
    <scope>NUCLEOTIDE SEQUENCE</scope>
    <source>
        <strain evidence="3">F2-12</strain>
    </source>
</reference>
<dbReference type="PANTHER" id="PTHR30483:SF37">
    <property type="entry name" value="ABC TRANSPORTER SUBSTRATE-BINDING PROTEIN"/>
    <property type="match status" value="1"/>
</dbReference>
<dbReference type="CDD" id="cd06330">
    <property type="entry name" value="PBP1_As_SBP-like"/>
    <property type="match status" value="1"/>
</dbReference>
<evidence type="ECO:0000313" key="4">
    <source>
        <dbReference type="Proteomes" id="UP001139494"/>
    </source>
</evidence>
<proteinExistence type="predicted"/>
<evidence type="ECO:0000259" key="2">
    <source>
        <dbReference type="Pfam" id="PF13458"/>
    </source>
</evidence>
<dbReference type="AlphaFoldDB" id="A0A9R1CQV8"/>
<dbReference type="InterPro" id="IPR028081">
    <property type="entry name" value="Leu-bd"/>
</dbReference>
<keyword evidence="4" id="KW-1185">Reference proteome</keyword>
<dbReference type="RefSeq" id="WP_256027944.1">
    <property type="nucleotide sequence ID" value="NZ_JAHLKM010000001.1"/>
</dbReference>
<dbReference type="PROSITE" id="PS51318">
    <property type="entry name" value="TAT"/>
    <property type="match status" value="1"/>
</dbReference>
<evidence type="ECO:0000256" key="1">
    <source>
        <dbReference type="ARBA" id="ARBA00022729"/>
    </source>
</evidence>
<gene>
    <name evidence="3" type="ORF">KM295_00750</name>
</gene>
<dbReference type="InterPro" id="IPR006311">
    <property type="entry name" value="TAT_signal"/>
</dbReference>